<protein>
    <submittedName>
        <fullName evidence="1">DUF3459 domain-containing protein</fullName>
    </submittedName>
</protein>
<dbReference type="Gene3D" id="1.10.10.760">
    <property type="entry name" value="E-set domains of sugar-utilizing enzymes"/>
    <property type="match status" value="1"/>
</dbReference>
<comment type="caution">
    <text evidence="1">The sequence shown here is derived from an EMBL/GenBank/DDBJ whole genome shotgun (WGS) entry which is preliminary data.</text>
</comment>
<reference evidence="1 2" key="2">
    <citation type="submission" date="2020-03" db="EMBL/GenBank/DDBJ databases">
        <title>Devosia chinhatensis sp. nov., isolated from a hexachlorocyclohexane (HCH) dump site in India.</title>
        <authorList>
            <person name="Kumar M."/>
            <person name="Lal R."/>
        </authorList>
    </citation>
    <scope>NUCLEOTIDE SEQUENCE [LARGE SCALE GENOMIC DNA]</scope>
    <source>
        <strain evidence="1 2">H239</strain>
    </source>
</reference>
<keyword evidence="2" id="KW-1185">Reference proteome</keyword>
<dbReference type="SUPFAM" id="SSF51445">
    <property type="entry name" value="(Trans)glycosidases"/>
    <property type="match status" value="1"/>
</dbReference>
<proteinExistence type="predicted"/>
<dbReference type="GO" id="GO:0016798">
    <property type="term" value="F:hydrolase activity, acting on glycosyl bonds"/>
    <property type="evidence" value="ECO:0007669"/>
    <property type="project" value="UniProtKB-KW"/>
</dbReference>
<name>A0A6M1SJ48_9HYPH</name>
<dbReference type="EMBL" id="JAALFG010000001">
    <property type="protein sequence ID" value="NGP17130.1"/>
    <property type="molecule type" value="Genomic_DNA"/>
</dbReference>
<organism evidence="1 2">
    <name type="scientific">Devosia aurantiaca</name>
    <dbReference type="NCBI Taxonomy" id="2714858"/>
    <lineage>
        <taxon>Bacteria</taxon>
        <taxon>Pseudomonadati</taxon>
        <taxon>Pseudomonadota</taxon>
        <taxon>Alphaproteobacteria</taxon>
        <taxon>Hyphomicrobiales</taxon>
        <taxon>Devosiaceae</taxon>
        <taxon>Devosia</taxon>
    </lineage>
</organism>
<dbReference type="InterPro" id="IPR044901">
    <property type="entry name" value="Trehalose_TreZ_E-set_sf"/>
</dbReference>
<dbReference type="Proteomes" id="UP000474802">
    <property type="component" value="Unassembled WGS sequence"/>
</dbReference>
<evidence type="ECO:0000313" key="1">
    <source>
        <dbReference type="EMBL" id="NGP17130.1"/>
    </source>
</evidence>
<accession>A0A6M1SJ48</accession>
<evidence type="ECO:0000313" key="2">
    <source>
        <dbReference type="Proteomes" id="UP000474802"/>
    </source>
</evidence>
<gene>
    <name evidence="1" type="ORF">G5575_05040</name>
</gene>
<sequence length="303" mass="34145">MVENEKNEAGWLERRDDGAPWLYNGQWSDDIHHGLHVALTGESQWYYADYVGRTDLIGRSLAEGLAWQGEYMEHVGRHRGEPSTFLPASAFIAFQQNHDQIGNRPFGERPTVLASPAAISMWAAITLLSPQVPMLFMGEEWGTRQPFLFFSDVGEDLADPIREGRLKELEKFPHREGDVPPDPMAEATFNASKLDWNWGDNEDSKRQHWLYRRLLSVRRKDIVPRLAGMSGESGHYQLLSEKVVRVWWTLGDGSELSMVANVGTKSFEGVGVWGEDHLWLEGSASGDTLDGLSVVFSLKQSTS</sequence>
<dbReference type="Gene3D" id="3.20.20.80">
    <property type="entry name" value="Glycosidases"/>
    <property type="match status" value="1"/>
</dbReference>
<dbReference type="AlphaFoldDB" id="A0A6M1SJ48"/>
<dbReference type="InterPro" id="IPR017853">
    <property type="entry name" value="GH"/>
</dbReference>
<reference evidence="1 2" key="1">
    <citation type="submission" date="2020-02" db="EMBL/GenBank/DDBJ databases">
        <authorList>
            <person name="Khan S.A."/>
            <person name="Jeon C.O."/>
            <person name="Chun B.H."/>
        </authorList>
    </citation>
    <scope>NUCLEOTIDE SEQUENCE [LARGE SCALE GENOMIC DNA]</scope>
    <source>
        <strain evidence="1 2">H239</strain>
    </source>
</reference>